<evidence type="ECO:0000313" key="4">
    <source>
        <dbReference type="WBParaSite" id="nOo.2.0.1.t02224-RA"/>
    </source>
</evidence>
<proteinExistence type="predicted"/>
<reference evidence="2 3" key="2">
    <citation type="submission" date="2018-08" db="EMBL/GenBank/DDBJ databases">
        <authorList>
            <person name="Laetsch R D."/>
            <person name="Stevens L."/>
            <person name="Kumar S."/>
            <person name="Blaxter L. M."/>
        </authorList>
    </citation>
    <scope>NUCLEOTIDE SEQUENCE [LARGE SCALE GENOMIC DNA]</scope>
</reference>
<keyword evidence="3" id="KW-1185">Reference proteome</keyword>
<name>A0A182E2M3_ONCOC</name>
<dbReference type="OrthoDB" id="5826293at2759"/>
<protein>
    <submittedName>
        <fullName evidence="2 4">Uncharacterized protein</fullName>
    </submittedName>
</protein>
<dbReference type="AlphaFoldDB" id="A0A182E2M3"/>
<evidence type="ECO:0000313" key="2">
    <source>
        <dbReference type="EMBL" id="VDK65825.1"/>
    </source>
</evidence>
<feature type="compositionally biased region" description="Acidic residues" evidence="1">
    <location>
        <begin position="171"/>
        <end position="181"/>
    </location>
</feature>
<sequence length="295" mass="33469">MEFNKICPGSGHLLREIGLKQVMEASKHLQNVASNSSSPSQELIKIYLEILPQQCNYLIDISHYNMTFEQDEGIDDSRILVIEGHTTKSINSMEEKMTSDVVMTRIFGAEFTTQSTDAPKDEDEMKEKMEKETTMISATMNEFGIPIESEKAAATIDNVDKFGTKVPIQIQEEESEEDEEESSKSATDMNDKEEAVTVANLEEEKEEEEEGMKDKMKEMSEEMDHLLHTAVNTQETTERVIVVTDDKNNEIDSNSIKLDAQNSSQKNRTSHAIRERITPSLLIILPAFSLYFLKQ</sequence>
<dbReference type="STRING" id="42157.A0A182E2M3"/>
<organism evidence="4">
    <name type="scientific">Onchocerca ochengi</name>
    <name type="common">Filarial nematode worm</name>
    <dbReference type="NCBI Taxonomy" id="42157"/>
    <lineage>
        <taxon>Eukaryota</taxon>
        <taxon>Metazoa</taxon>
        <taxon>Ecdysozoa</taxon>
        <taxon>Nematoda</taxon>
        <taxon>Chromadorea</taxon>
        <taxon>Rhabditida</taxon>
        <taxon>Spirurina</taxon>
        <taxon>Spiruromorpha</taxon>
        <taxon>Filarioidea</taxon>
        <taxon>Onchocercidae</taxon>
        <taxon>Onchocerca</taxon>
    </lineage>
</organism>
<dbReference type="EMBL" id="UYRW01000331">
    <property type="protein sequence ID" value="VDK65825.1"/>
    <property type="molecule type" value="Genomic_DNA"/>
</dbReference>
<feature type="region of interest" description="Disordered" evidence="1">
    <location>
        <begin position="168"/>
        <end position="194"/>
    </location>
</feature>
<accession>A0A182E2M3</accession>
<evidence type="ECO:0000256" key="1">
    <source>
        <dbReference type="SAM" id="MobiDB-lite"/>
    </source>
</evidence>
<dbReference type="WBParaSite" id="nOo.2.0.1.t02224-RA">
    <property type="protein sequence ID" value="nOo.2.0.1.t02224-RA"/>
    <property type="gene ID" value="nOo.2.0.1.g02224"/>
</dbReference>
<gene>
    <name evidence="2" type="ORF">NOO_LOCUS2224</name>
</gene>
<dbReference type="Proteomes" id="UP000271087">
    <property type="component" value="Unassembled WGS sequence"/>
</dbReference>
<evidence type="ECO:0000313" key="3">
    <source>
        <dbReference type="Proteomes" id="UP000271087"/>
    </source>
</evidence>
<reference evidence="4" key="1">
    <citation type="submission" date="2016-06" db="UniProtKB">
        <authorList>
            <consortium name="WormBaseParasite"/>
        </authorList>
    </citation>
    <scope>IDENTIFICATION</scope>
</reference>